<evidence type="ECO:0000313" key="2">
    <source>
        <dbReference type="RefSeq" id="XP_030976717.1"/>
    </source>
</evidence>
<feature type="non-terminal residue" evidence="2">
    <location>
        <position position="1"/>
    </location>
</feature>
<reference evidence="2" key="3">
    <citation type="submission" date="2025-08" db="UniProtKB">
        <authorList>
            <consortium name="RefSeq"/>
        </authorList>
    </citation>
    <scope>IDENTIFICATION</scope>
    <source>
        <strain evidence="2">NI907</strain>
    </source>
</reference>
<feature type="non-terminal residue" evidence="2">
    <location>
        <position position="71"/>
    </location>
</feature>
<reference evidence="2" key="2">
    <citation type="submission" date="2019-10" db="EMBL/GenBank/DDBJ databases">
        <authorList>
            <consortium name="NCBI Genome Project"/>
        </authorList>
    </citation>
    <scope>NUCLEOTIDE SEQUENCE</scope>
    <source>
        <strain evidence="2">NI907</strain>
    </source>
</reference>
<evidence type="ECO:0000313" key="1">
    <source>
        <dbReference type="Proteomes" id="UP000515153"/>
    </source>
</evidence>
<dbReference type="GeneID" id="41966009"/>
<gene>
    <name evidence="2" type="ORF">PgNI_11130</name>
</gene>
<dbReference type="RefSeq" id="XP_030976717.1">
    <property type="nucleotide sequence ID" value="XM_031131104.1"/>
</dbReference>
<dbReference type="Proteomes" id="UP000515153">
    <property type="component" value="Chromosome VI"/>
</dbReference>
<proteinExistence type="predicted"/>
<sequence length="71" mass="7821">ILVESAAIPDELLSKGQSALNRSLTSHGIRWCKTSSTPADWPVRTLEYNASLFRTCQSSHSEFQAAEVMVP</sequence>
<keyword evidence="1" id="KW-1185">Reference proteome</keyword>
<dbReference type="AlphaFoldDB" id="A0A6P8AP89"/>
<reference evidence="1 2" key="1">
    <citation type="journal article" date="2019" name="Mol. Biol. Evol.">
        <title>Blast fungal genomes show frequent chromosomal changes, gene gains and losses, and effector gene turnover.</title>
        <authorList>
            <person name="Gomez Luciano L.B."/>
            <person name="Jason Tsai I."/>
            <person name="Chuma I."/>
            <person name="Tosa Y."/>
            <person name="Chen Y.H."/>
            <person name="Li J.Y."/>
            <person name="Li M.Y."/>
            <person name="Jade Lu M.Y."/>
            <person name="Nakayashiki H."/>
            <person name="Li W.H."/>
        </authorList>
    </citation>
    <scope>NUCLEOTIDE SEQUENCE [LARGE SCALE GENOMIC DNA]</scope>
    <source>
        <strain evidence="1 2">NI907</strain>
    </source>
</reference>
<dbReference type="KEGG" id="pgri:PgNI_11130"/>
<protein>
    <submittedName>
        <fullName evidence="2">Uncharacterized protein</fullName>
    </submittedName>
</protein>
<organism evidence="1 2">
    <name type="scientific">Pyricularia grisea</name>
    <name type="common">Crabgrass-specific blast fungus</name>
    <name type="synonym">Magnaporthe grisea</name>
    <dbReference type="NCBI Taxonomy" id="148305"/>
    <lineage>
        <taxon>Eukaryota</taxon>
        <taxon>Fungi</taxon>
        <taxon>Dikarya</taxon>
        <taxon>Ascomycota</taxon>
        <taxon>Pezizomycotina</taxon>
        <taxon>Sordariomycetes</taxon>
        <taxon>Sordariomycetidae</taxon>
        <taxon>Magnaporthales</taxon>
        <taxon>Pyriculariaceae</taxon>
        <taxon>Pyricularia</taxon>
    </lineage>
</organism>
<accession>A0A6P8AP89</accession>
<name>A0A6P8AP89_PYRGI</name>